<dbReference type="InterPro" id="IPR049126">
    <property type="entry name" value="FAN1-like_TPR"/>
</dbReference>
<evidence type="ECO:0000256" key="17">
    <source>
        <dbReference type="RuleBase" id="RU365033"/>
    </source>
</evidence>
<dbReference type="PANTHER" id="PTHR15749">
    <property type="entry name" value="FANCONI-ASSOCIATED NUCLEASE 1"/>
    <property type="match status" value="1"/>
</dbReference>
<comment type="catalytic activity">
    <reaction evidence="1 17">
        <text>Hydrolytically removes 5'-nucleotides successively from the 3'-hydroxy termini of 3'-hydroxy-terminated oligonucleotides.</text>
        <dbReference type="EC" id="3.1.4.1"/>
    </reaction>
</comment>
<dbReference type="InterPro" id="IPR003034">
    <property type="entry name" value="SAP_dom"/>
</dbReference>
<keyword evidence="9 17" id="KW-0378">Hydrolase</keyword>
<dbReference type="GO" id="GO:0036297">
    <property type="term" value="P:interstrand cross-link repair"/>
    <property type="evidence" value="ECO:0007669"/>
    <property type="project" value="InterPro"/>
</dbReference>
<feature type="compositionally biased region" description="Low complexity" evidence="18">
    <location>
        <begin position="149"/>
        <end position="162"/>
    </location>
</feature>
<keyword evidence="8" id="KW-0863">Zinc-finger</keyword>
<feature type="region of interest" description="Disordered" evidence="18">
    <location>
        <begin position="827"/>
        <end position="949"/>
    </location>
</feature>
<evidence type="ECO:0000313" key="20">
    <source>
        <dbReference type="EMBL" id="JAI60153.1"/>
    </source>
</evidence>
<feature type="compositionally biased region" description="Polar residues" evidence="18">
    <location>
        <begin position="109"/>
        <end position="121"/>
    </location>
</feature>
<keyword evidence="15 17" id="KW-0464">Manganese</keyword>
<dbReference type="GO" id="GO:0008409">
    <property type="term" value="F:5'-3' exonuclease activity"/>
    <property type="evidence" value="ECO:0007669"/>
    <property type="project" value="TreeGrafter"/>
</dbReference>
<feature type="compositionally biased region" description="Basic and acidic residues" evidence="18">
    <location>
        <begin position="21"/>
        <end position="32"/>
    </location>
</feature>
<keyword evidence="14 17" id="KW-0234">DNA repair</keyword>
<dbReference type="GO" id="GO:0008270">
    <property type="term" value="F:zinc ion binding"/>
    <property type="evidence" value="ECO:0007669"/>
    <property type="project" value="UniProtKB-KW"/>
</dbReference>
<keyword evidence="13" id="KW-0175">Coiled coil</keyword>
<protein>
    <recommendedName>
        <fullName evidence="17">Fanconi-associated nuclease</fullName>
        <ecNumber evidence="17">3.1.4.1</ecNumber>
    </recommendedName>
</protein>
<proteinExistence type="inferred from homology"/>
<evidence type="ECO:0000256" key="9">
    <source>
        <dbReference type="ARBA" id="ARBA00022801"/>
    </source>
</evidence>
<comment type="similarity">
    <text evidence="3 17">Belongs to the FAN1 family.</text>
</comment>
<evidence type="ECO:0000256" key="3">
    <source>
        <dbReference type="ARBA" id="ARBA00005533"/>
    </source>
</evidence>
<feature type="compositionally biased region" description="Basic and acidic residues" evidence="18">
    <location>
        <begin position="97"/>
        <end position="108"/>
    </location>
</feature>
<keyword evidence="11" id="KW-0269">Exonuclease</keyword>
<dbReference type="InterPro" id="IPR049125">
    <property type="entry name" value="FAN1-like_WH"/>
</dbReference>
<keyword evidence="10" id="KW-0862">Zinc</keyword>
<keyword evidence="16 17" id="KW-0539">Nucleus</keyword>
<keyword evidence="4 17" id="KW-0540">Nuclease</keyword>
<feature type="domain" description="SAP" evidence="19">
    <location>
        <begin position="283"/>
        <end position="317"/>
    </location>
</feature>
<dbReference type="GO" id="GO:0004528">
    <property type="term" value="F:phosphodiesterase I activity"/>
    <property type="evidence" value="ECO:0007669"/>
    <property type="project" value="UniProtKB-EC"/>
</dbReference>
<feature type="compositionally biased region" description="Polar residues" evidence="18">
    <location>
        <begin position="163"/>
        <end position="172"/>
    </location>
</feature>
<dbReference type="PANTHER" id="PTHR15749:SF4">
    <property type="entry name" value="FANCONI-ASSOCIATED NUCLEASE 1"/>
    <property type="match status" value="1"/>
</dbReference>
<feature type="compositionally biased region" description="Basic and acidic residues" evidence="18">
    <location>
        <begin position="861"/>
        <end position="874"/>
    </location>
</feature>
<evidence type="ECO:0000256" key="16">
    <source>
        <dbReference type="ARBA" id="ARBA00023242"/>
    </source>
</evidence>
<feature type="compositionally biased region" description="Basic residues" evidence="18">
    <location>
        <begin position="940"/>
        <end position="949"/>
    </location>
</feature>
<evidence type="ECO:0000256" key="15">
    <source>
        <dbReference type="ARBA" id="ARBA00023211"/>
    </source>
</evidence>
<evidence type="ECO:0000256" key="5">
    <source>
        <dbReference type="ARBA" id="ARBA00022723"/>
    </source>
</evidence>
<evidence type="ECO:0000256" key="4">
    <source>
        <dbReference type="ARBA" id="ARBA00022722"/>
    </source>
</evidence>
<evidence type="ECO:0000256" key="11">
    <source>
        <dbReference type="ARBA" id="ARBA00022839"/>
    </source>
</evidence>
<dbReference type="EMBL" id="GDRN01092169">
    <property type="protein sequence ID" value="JAI60153.1"/>
    <property type="molecule type" value="Transcribed_RNA"/>
</dbReference>
<keyword evidence="6" id="KW-0255">Endonuclease</keyword>
<keyword evidence="5 17" id="KW-0479">Metal-binding</keyword>
<evidence type="ECO:0000256" key="18">
    <source>
        <dbReference type="SAM" id="MobiDB-lite"/>
    </source>
</evidence>
<dbReference type="InterPro" id="IPR014883">
    <property type="entry name" value="VRR_NUC"/>
</dbReference>
<feature type="region of interest" description="Disordered" evidence="18">
    <location>
        <begin position="1"/>
        <end position="56"/>
    </location>
</feature>
<dbReference type="InterPro" id="IPR049132">
    <property type="entry name" value="FAN1-like_euk"/>
</dbReference>
<feature type="compositionally biased region" description="Basic residues" evidence="18">
    <location>
        <begin position="889"/>
        <end position="898"/>
    </location>
</feature>
<comment type="subcellular location">
    <subcellularLocation>
        <location evidence="2 17">Nucleus</location>
    </subcellularLocation>
</comment>
<comment type="cofactor">
    <cofactor evidence="17">
        <name>Mg(2+)</name>
        <dbReference type="ChEBI" id="CHEBI:18420"/>
    </cofactor>
    <cofactor evidence="17">
        <name>Mn(2+)</name>
        <dbReference type="ChEBI" id="CHEBI:29035"/>
    </cofactor>
</comment>
<evidence type="ECO:0000256" key="2">
    <source>
        <dbReference type="ARBA" id="ARBA00004123"/>
    </source>
</evidence>
<dbReference type="Pfam" id="PF08774">
    <property type="entry name" value="VRR_NUC"/>
    <property type="match status" value="1"/>
</dbReference>
<dbReference type="Pfam" id="PF21170">
    <property type="entry name" value="FAN1_TPR"/>
    <property type="match status" value="1"/>
</dbReference>
<dbReference type="EC" id="3.1.4.1" evidence="17"/>
<dbReference type="CDD" id="cd22326">
    <property type="entry name" value="FAN1-like"/>
    <property type="match status" value="1"/>
</dbReference>
<evidence type="ECO:0000256" key="6">
    <source>
        <dbReference type="ARBA" id="ARBA00022759"/>
    </source>
</evidence>
<evidence type="ECO:0000256" key="8">
    <source>
        <dbReference type="ARBA" id="ARBA00022771"/>
    </source>
</evidence>
<feature type="compositionally biased region" description="Acidic residues" evidence="18">
    <location>
        <begin position="39"/>
        <end position="52"/>
    </location>
</feature>
<feature type="compositionally biased region" description="Polar residues" evidence="18">
    <location>
        <begin position="81"/>
        <end position="94"/>
    </location>
</feature>
<dbReference type="Pfam" id="PF21315">
    <property type="entry name" value="FAN1_HTH"/>
    <property type="match status" value="1"/>
</dbReference>
<evidence type="ECO:0000256" key="1">
    <source>
        <dbReference type="ARBA" id="ARBA00000983"/>
    </source>
</evidence>
<reference evidence="20" key="1">
    <citation type="submission" date="2015-09" db="EMBL/GenBank/DDBJ databases">
        <title>Scylla olivacea transcriptome.</title>
        <authorList>
            <person name="Ikhwanuddin M."/>
        </authorList>
    </citation>
    <scope>NUCLEOTIDE SEQUENCE</scope>
</reference>
<dbReference type="GO" id="GO:0005634">
    <property type="term" value="C:nucleus"/>
    <property type="evidence" value="ECO:0007669"/>
    <property type="project" value="UniProtKB-SubCell"/>
</dbReference>
<dbReference type="FunFam" id="3.40.1350.10:FF:000004">
    <property type="entry name" value="Fanconi-associated nuclease"/>
    <property type="match status" value="1"/>
</dbReference>
<evidence type="ECO:0000256" key="7">
    <source>
        <dbReference type="ARBA" id="ARBA00022763"/>
    </source>
</evidence>
<evidence type="ECO:0000256" key="13">
    <source>
        <dbReference type="ARBA" id="ARBA00023054"/>
    </source>
</evidence>
<feature type="region of interest" description="Disordered" evidence="18">
    <location>
        <begin position="141"/>
        <end position="175"/>
    </location>
</feature>
<dbReference type="Gene3D" id="3.40.1350.10">
    <property type="match status" value="1"/>
</dbReference>
<organism evidence="20">
    <name type="scientific">Scylla olivacea</name>
    <name type="common">Orange mud crab</name>
    <name type="synonym">Cancer olivacea</name>
    <dbReference type="NCBI Taxonomy" id="85551"/>
    <lineage>
        <taxon>Eukaryota</taxon>
        <taxon>Metazoa</taxon>
        <taxon>Ecdysozoa</taxon>
        <taxon>Arthropoda</taxon>
        <taxon>Crustacea</taxon>
        <taxon>Multicrustacea</taxon>
        <taxon>Malacostraca</taxon>
        <taxon>Eumalacostraca</taxon>
        <taxon>Eucarida</taxon>
        <taxon>Decapoda</taxon>
        <taxon>Pleocyemata</taxon>
        <taxon>Brachyura</taxon>
        <taxon>Eubrachyura</taxon>
        <taxon>Portunoidea</taxon>
        <taxon>Portunidae</taxon>
        <taxon>Portuninae</taxon>
        <taxon>Scylla</taxon>
    </lineage>
</organism>
<feature type="compositionally biased region" description="Basic residues" evidence="18">
    <location>
        <begin position="827"/>
        <end position="848"/>
    </location>
</feature>
<evidence type="ECO:0000259" key="19">
    <source>
        <dbReference type="PROSITE" id="PS50800"/>
    </source>
</evidence>
<dbReference type="InterPro" id="IPR033315">
    <property type="entry name" value="Fan1-like"/>
</dbReference>
<evidence type="ECO:0000256" key="10">
    <source>
        <dbReference type="ARBA" id="ARBA00022833"/>
    </source>
</evidence>
<dbReference type="GO" id="GO:0070336">
    <property type="term" value="F:flap-structured DNA binding"/>
    <property type="evidence" value="ECO:0007669"/>
    <property type="project" value="TreeGrafter"/>
</dbReference>
<dbReference type="GO" id="GO:0017108">
    <property type="term" value="F:5'-flap endonuclease activity"/>
    <property type="evidence" value="ECO:0007669"/>
    <property type="project" value="TreeGrafter"/>
</dbReference>
<feature type="region of interest" description="Disordered" evidence="18">
    <location>
        <begin position="81"/>
        <end position="127"/>
    </location>
</feature>
<dbReference type="SMART" id="SM00990">
    <property type="entry name" value="VRR_NUC"/>
    <property type="match status" value="1"/>
</dbReference>
<dbReference type="SMART" id="SM00513">
    <property type="entry name" value="SAP"/>
    <property type="match status" value="1"/>
</dbReference>
<feature type="compositionally biased region" description="Basic residues" evidence="18">
    <location>
        <begin position="914"/>
        <end position="927"/>
    </location>
</feature>
<comment type="function">
    <text evidence="17">Nuclease required for the repair of DNA interstrand cross-links (ICL). Acts as a 5'-3' exonuclease that anchors at a cut end of DNA and cleaves DNA successively at every third nucleotide, allowing to excise an ICL from one strand through flanking incisions.</text>
</comment>
<dbReference type="PROSITE" id="PS50800">
    <property type="entry name" value="SAP"/>
    <property type="match status" value="1"/>
</dbReference>
<evidence type="ECO:0000256" key="14">
    <source>
        <dbReference type="ARBA" id="ARBA00023204"/>
    </source>
</evidence>
<keyword evidence="7 17" id="KW-0227">DNA damage</keyword>
<evidence type="ECO:0000256" key="12">
    <source>
        <dbReference type="ARBA" id="ARBA00022842"/>
    </source>
</evidence>
<accession>A0A0P4VW43</accession>
<keyword evidence="12 17" id="KW-0460">Magnesium</keyword>
<dbReference type="InterPro" id="IPR011856">
    <property type="entry name" value="tRNA_endonuc-like_dom_sf"/>
</dbReference>
<name>A0A0P4VW43_SCYOL</name>
<sequence length="949" mass="107088">MNVNSSVTKIKSMMDGLQTQDARDELMSRKTDGANNETENGEMEETAGDEETVNGVSKSLEQMKNYNMNKAVFSQLKALTSEASGNSPKKSSIPSRGETRKLSDDSDTRSQIAQWWQSRRQGSPRKYHQGLKQTGVLMNSPKSYPIIASPKKSTPPSHTSPSQTGPNPSPQKDSARKALFRNTPGTYLESLMIVVKTVLSQPQDVALLGEADMGVITSFQTLSLAAQKLYVRLLQRKLDLKRLSKVVYDDVCAPEEMGNIVEELVDAGFFLKEEDLGDLPEFLEVLSVAEVQTLCKDMKVSTKGKKEDLMKALIKFSKQQPSIQTFFTSSKAASSSSSSTLLKKARELVGPCLKLDPEVHRVFLRVLMLYGLPSYDDMEEGGPQAALTAMLLINLGKMKFPAYTVNRTRAIFRTRDDLLRFENCCQINTELQKCVENKKWEAALQHCKVAKDIYQELIKDDDLLQHDRSLPRFLRRFTTLSLLVYILSSSVEFLQKMRRYEAAVDQLAELLSQDTYLQDHRGLWYNRLSLNLHSHLRKPAKALEVIEQGLWDPELQVAHRLTLSTRARRLARNETLAKQVASLSLEPQVVLPKVVIQGRSLHGDMPGYKRAFIRQDSDRHAGEGAVTLCSVEELVIGHYQQMDYPEGLHMEGTTVRSLFGILFWEELYTSVPDAFRSPHQASPLDLLDGDFYIARKELIDKRISDMCSWTEAETDAEIERVWQEHKEEQCLVSWQIFSSLAYVQGLVKSLGLKVLAAVFQRLAYNYRHFRSGFPDLIVWNPNTKKARIVEVKGPNDTLSVKQEVWLNYLLTCGAVAEVCHVEAIGAKKMRSSPRKASPKKVSPKKTGKRANNSDDDLDEDYVYKEPKKAKKDHESDDGDCLDEDCSHPGQRKSTRKKKNGGDSDEDFVCPSPKKTVRNTRGHGRSLRPRSATEKTAQGRGRGRGRRGRK</sequence>
<dbReference type="AlphaFoldDB" id="A0A0P4VW43"/>